<evidence type="ECO:0000256" key="2">
    <source>
        <dbReference type="ARBA" id="ARBA00023239"/>
    </source>
</evidence>
<gene>
    <name evidence="4" type="ORF">NQZ67_12770</name>
</gene>
<dbReference type="SUPFAM" id="SSF53639">
    <property type="entry name" value="AraD/HMP-PK domain-like"/>
    <property type="match status" value="1"/>
</dbReference>
<name>A0A9X2MS04_9BACL</name>
<dbReference type="GO" id="GO:0005829">
    <property type="term" value="C:cytosol"/>
    <property type="evidence" value="ECO:0007669"/>
    <property type="project" value="TreeGrafter"/>
</dbReference>
<evidence type="ECO:0000313" key="4">
    <source>
        <dbReference type="EMBL" id="MCR2804753.1"/>
    </source>
</evidence>
<comment type="caution">
    <text evidence="4">The sequence shown here is derived from an EMBL/GenBank/DDBJ whole genome shotgun (WGS) entry which is preliminary data.</text>
</comment>
<dbReference type="RefSeq" id="WP_257446040.1">
    <property type="nucleotide sequence ID" value="NZ_JANIPJ010000008.1"/>
</dbReference>
<protein>
    <submittedName>
        <fullName evidence="4">Class II aldolase/adducin family protein</fullName>
    </submittedName>
</protein>
<proteinExistence type="predicted"/>
<keyword evidence="2" id="KW-0456">Lyase</keyword>
<feature type="domain" description="Class II aldolase/adducin N-terminal" evidence="3">
    <location>
        <begin position="5"/>
        <end position="181"/>
    </location>
</feature>
<dbReference type="PANTHER" id="PTHR22789">
    <property type="entry name" value="FUCULOSE PHOSPHATE ALDOLASE"/>
    <property type="match status" value="1"/>
</dbReference>
<dbReference type="AlphaFoldDB" id="A0A9X2MS04"/>
<dbReference type="GO" id="GO:0016832">
    <property type="term" value="F:aldehyde-lyase activity"/>
    <property type="evidence" value="ECO:0007669"/>
    <property type="project" value="TreeGrafter"/>
</dbReference>
<evidence type="ECO:0000256" key="1">
    <source>
        <dbReference type="ARBA" id="ARBA00022723"/>
    </source>
</evidence>
<evidence type="ECO:0000259" key="3">
    <source>
        <dbReference type="SMART" id="SM01007"/>
    </source>
</evidence>
<dbReference type="GO" id="GO:0046872">
    <property type="term" value="F:metal ion binding"/>
    <property type="evidence" value="ECO:0007669"/>
    <property type="project" value="UniProtKB-KW"/>
</dbReference>
<dbReference type="GO" id="GO:0019323">
    <property type="term" value="P:pentose catabolic process"/>
    <property type="evidence" value="ECO:0007669"/>
    <property type="project" value="TreeGrafter"/>
</dbReference>
<dbReference type="InterPro" id="IPR036409">
    <property type="entry name" value="Aldolase_II/adducin_N_sf"/>
</dbReference>
<keyword evidence="5" id="KW-1185">Reference proteome</keyword>
<dbReference type="Proteomes" id="UP001141950">
    <property type="component" value="Unassembled WGS sequence"/>
</dbReference>
<dbReference type="PANTHER" id="PTHR22789:SF0">
    <property type="entry name" value="3-OXO-TETRONATE 4-PHOSPHATE DECARBOXYLASE-RELATED"/>
    <property type="match status" value="1"/>
</dbReference>
<dbReference type="Gene3D" id="3.40.225.10">
    <property type="entry name" value="Class II aldolase/adducin N-terminal domain"/>
    <property type="match status" value="1"/>
</dbReference>
<dbReference type="Pfam" id="PF00596">
    <property type="entry name" value="Aldolase_II"/>
    <property type="match status" value="1"/>
</dbReference>
<dbReference type="EMBL" id="JANIPJ010000008">
    <property type="protein sequence ID" value="MCR2804753.1"/>
    <property type="molecule type" value="Genomic_DNA"/>
</dbReference>
<keyword evidence="1" id="KW-0479">Metal-binding</keyword>
<organism evidence="4 5">
    <name type="scientific">Paenibacillus soyae</name>
    <dbReference type="NCBI Taxonomy" id="2969249"/>
    <lineage>
        <taxon>Bacteria</taxon>
        <taxon>Bacillati</taxon>
        <taxon>Bacillota</taxon>
        <taxon>Bacilli</taxon>
        <taxon>Bacillales</taxon>
        <taxon>Paenibacillaceae</taxon>
        <taxon>Paenibacillus</taxon>
    </lineage>
</organism>
<evidence type="ECO:0000313" key="5">
    <source>
        <dbReference type="Proteomes" id="UP001141950"/>
    </source>
</evidence>
<sequence length="224" mass="25039">MDLRKDLCKLGRYMLENQLAWGNSGNISARLSHTQMLITGSGTDMGQLAPSDLVAVDFETMEWGGELKPSKEIPMHAEIYKHRPDVHAVLHASPFWTTLMSCTDVPYVSELFVESMYYLERVAYVEYHHPGSKALGQAVGEQCTGANVMILKNHGVLVYDSSLKEAKMALETVEMTSRMIMTARMSGLTLHALSPATANDFLEHAGYKPRRRLRPPLPDTHCQT</sequence>
<reference evidence="4" key="1">
    <citation type="submission" date="2022-08" db="EMBL/GenBank/DDBJ databases">
        <title>The genomic sequence of strain Paenibacillus sp. SCIV0701.</title>
        <authorList>
            <person name="Zhao H."/>
        </authorList>
    </citation>
    <scope>NUCLEOTIDE SEQUENCE</scope>
    <source>
        <strain evidence="4">SCIV0701</strain>
    </source>
</reference>
<dbReference type="SMART" id="SM01007">
    <property type="entry name" value="Aldolase_II"/>
    <property type="match status" value="1"/>
</dbReference>
<accession>A0A9X2MS04</accession>
<dbReference type="InterPro" id="IPR001303">
    <property type="entry name" value="Aldolase_II/adducin_N"/>
</dbReference>
<dbReference type="InterPro" id="IPR050197">
    <property type="entry name" value="Aldolase_class_II_sugar_metab"/>
</dbReference>